<evidence type="ECO:0000256" key="3">
    <source>
        <dbReference type="ARBA" id="ARBA00022525"/>
    </source>
</evidence>
<evidence type="ECO:0000256" key="4">
    <source>
        <dbReference type="ARBA" id="ARBA00022670"/>
    </source>
</evidence>
<dbReference type="Proteomes" id="UP000447434">
    <property type="component" value="Chromosome 1"/>
</dbReference>
<dbReference type="AlphaFoldDB" id="A0A6A4R4C2"/>
<comment type="subcellular location">
    <subcellularLocation>
        <location evidence="1">Secreted</location>
    </subcellularLocation>
</comment>
<keyword evidence="8" id="KW-1185">Reference proteome</keyword>
<organism evidence="7 8">
    <name type="scientific">Lupinus albus</name>
    <name type="common">White lupine</name>
    <name type="synonym">Lupinus termis</name>
    <dbReference type="NCBI Taxonomy" id="3870"/>
    <lineage>
        <taxon>Eukaryota</taxon>
        <taxon>Viridiplantae</taxon>
        <taxon>Streptophyta</taxon>
        <taxon>Embryophyta</taxon>
        <taxon>Tracheophyta</taxon>
        <taxon>Spermatophyta</taxon>
        <taxon>Magnoliopsida</taxon>
        <taxon>eudicotyledons</taxon>
        <taxon>Gunneridae</taxon>
        <taxon>Pentapetalae</taxon>
        <taxon>rosids</taxon>
        <taxon>fabids</taxon>
        <taxon>Fabales</taxon>
        <taxon>Fabaceae</taxon>
        <taxon>Papilionoideae</taxon>
        <taxon>50 kb inversion clade</taxon>
        <taxon>genistoids sensu lato</taxon>
        <taxon>core genistoids</taxon>
        <taxon>Genisteae</taxon>
        <taxon>Lupinus</taxon>
    </lineage>
</organism>
<evidence type="ECO:0000313" key="8">
    <source>
        <dbReference type="Proteomes" id="UP000447434"/>
    </source>
</evidence>
<dbReference type="SUPFAM" id="SSF50630">
    <property type="entry name" value="Acid proteases"/>
    <property type="match status" value="1"/>
</dbReference>
<evidence type="ECO:0000256" key="1">
    <source>
        <dbReference type="ARBA" id="ARBA00004613"/>
    </source>
</evidence>
<gene>
    <name evidence="7" type="ORF">Lalb_Chr01g0007901</name>
</gene>
<dbReference type="InterPro" id="IPR033121">
    <property type="entry name" value="PEPTIDASE_A1"/>
</dbReference>
<dbReference type="Pfam" id="PF14543">
    <property type="entry name" value="TAXi_N"/>
    <property type="match status" value="1"/>
</dbReference>
<dbReference type="PROSITE" id="PS51767">
    <property type="entry name" value="PEPTIDASE_A1"/>
    <property type="match status" value="1"/>
</dbReference>
<keyword evidence="4" id="KW-0645">Protease</keyword>
<dbReference type="EMBL" id="WOCE01000001">
    <property type="protein sequence ID" value="KAE9620899.1"/>
    <property type="molecule type" value="Genomic_DNA"/>
</dbReference>
<dbReference type="OrthoDB" id="2747330at2759"/>
<dbReference type="InterPro" id="IPR051708">
    <property type="entry name" value="Plant_Aspart_Prot_A1"/>
</dbReference>
<name>A0A6A4R4C2_LUPAL</name>
<accession>A0A6A4R4C2</accession>
<evidence type="ECO:0000313" key="7">
    <source>
        <dbReference type="EMBL" id="KAE9620899.1"/>
    </source>
</evidence>
<comment type="similarity">
    <text evidence="2">Belongs to the peptidase A1 family.</text>
</comment>
<dbReference type="GO" id="GO:0004190">
    <property type="term" value="F:aspartic-type endopeptidase activity"/>
    <property type="evidence" value="ECO:0007669"/>
    <property type="project" value="InterPro"/>
</dbReference>
<dbReference type="PROSITE" id="PS00141">
    <property type="entry name" value="ASP_PROTEASE"/>
    <property type="match status" value="1"/>
</dbReference>
<dbReference type="GO" id="GO:0006508">
    <property type="term" value="P:proteolysis"/>
    <property type="evidence" value="ECO:0007669"/>
    <property type="project" value="UniProtKB-KW"/>
</dbReference>
<protein>
    <submittedName>
        <fullName evidence="7">Putative nepenthesin</fullName>
    </submittedName>
</protein>
<dbReference type="InterPro" id="IPR032799">
    <property type="entry name" value="TAXi_C"/>
</dbReference>
<keyword evidence="5" id="KW-0378">Hydrolase</keyword>
<evidence type="ECO:0000256" key="2">
    <source>
        <dbReference type="ARBA" id="ARBA00007447"/>
    </source>
</evidence>
<evidence type="ECO:0000256" key="5">
    <source>
        <dbReference type="ARBA" id="ARBA00022801"/>
    </source>
</evidence>
<dbReference type="PANTHER" id="PTHR47967">
    <property type="entry name" value="OS07G0603500 PROTEIN-RELATED"/>
    <property type="match status" value="1"/>
</dbReference>
<dbReference type="Gene3D" id="2.40.70.10">
    <property type="entry name" value="Acid Proteases"/>
    <property type="match status" value="2"/>
</dbReference>
<evidence type="ECO:0000259" key="6">
    <source>
        <dbReference type="PROSITE" id="PS51767"/>
    </source>
</evidence>
<dbReference type="InterPro" id="IPR032861">
    <property type="entry name" value="TAXi_N"/>
</dbReference>
<keyword evidence="3" id="KW-0964">Secreted</keyword>
<dbReference type="Pfam" id="PF14541">
    <property type="entry name" value="TAXi_C"/>
    <property type="match status" value="1"/>
</dbReference>
<dbReference type="PANTHER" id="PTHR47967:SF66">
    <property type="entry name" value="ASPARTIC PROTEINASE CDR1-RELATED"/>
    <property type="match status" value="1"/>
</dbReference>
<dbReference type="FunFam" id="2.40.70.10:FF:000050">
    <property type="entry name" value="Aspartic proteinase CDR1"/>
    <property type="match status" value="1"/>
</dbReference>
<proteinExistence type="inferred from homology"/>
<dbReference type="InterPro" id="IPR021109">
    <property type="entry name" value="Peptidase_aspartic_dom_sf"/>
</dbReference>
<sequence>MIKEVLRKENCKIYLSSPMRCSTPIFDPSKSTTYKTLPCTSDTCKNMRDNSCSFGGGQRSCQYKIGYGDGSRSKGALSLDTLTLISTNGSAVSFPKHVIGCGNINTLIFEGEETNTPSKLYFGEDAVVSGDGTVSTPMFSDTVFYFLTLEAFSVGKRRLEFRSTCPGIRGPGNIIIDSGTTLTLFPRDVYSSLELAVADVVELERTRDTSKLLSLCYKTPPGQKAVLLLVITTHFKGANIQLKALNTFVQVSKDVICFAFTLTNQVVSIFGNLAQLNFVVNHYLQKKTLSFKPTDCKAVINFTRCLLLVDVTNFNLVNYE</sequence>
<dbReference type="GO" id="GO:0005576">
    <property type="term" value="C:extracellular region"/>
    <property type="evidence" value="ECO:0007669"/>
    <property type="project" value="UniProtKB-SubCell"/>
</dbReference>
<comment type="caution">
    <text evidence="7">The sequence shown here is derived from an EMBL/GenBank/DDBJ whole genome shotgun (WGS) entry which is preliminary data.</text>
</comment>
<feature type="domain" description="Peptidase A1" evidence="6">
    <location>
        <begin position="1"/>
        <end position="292"/>
    </location>
</feature>
<reference evidence="8" key="1">
    <citation type="journal article" date="2020" name="Nat. Commun.">
        <title>Genome sequence of the cluster root forming white lupin.</title>
        <authorList>
            <person name="Hufnagel B."/>
            <person name="Marques A."/>
            <person name="Soriano A."/>
            <person name="Marques L."/>
            <person name="Divol F."/>
            <person name="Doumas P."/>
            <person name="Sallet E."/>
            <person name="Mancinotti D."/>
            <person name="Carrere S."/>
            <person name="Marande W."/>
            <person name="Arribat S."/>
            <person name="Keller J."/>
            <person name="Huneau C."/>
            <person name="Blein T."/>
            <person name="Aime D."/>
            <person name="Laguerre M."/>
            <person name="Taylor J."/>
            <person name="Schubert V."/>
            <person name="Nelson M."/>
            <person name="Geu-Flores F."/>
            <person name="Crespi M."/>
            <person name="Gallardo-Guerrero K."/>
            <person name="Delaux P.-M."/>
            <person name="Salse J."/>
            <person name="Berges H."/>
            <person name="Guyot R."/>
            <person name="Gouzy J."/>
            <person name="Peret B."/>
        </authorList>
    </citation>
    <scope>NUCLEOTIDE SEQUENCE [LARGE SCALE GENOMIC DNA]</scope>
    <source>
        <strain evidence="8">cv. Amiga</strain>
    </source>
</reference>
<dbReference type="InterPro" id="IPR001969">
    <property type="entry name" value="Aspartic_peptidase_AS"/>
</dbReference>